<accession>A0A0R0ESN5</accession>
<evidence type="ECO:0000313" key="2">
    <source>
        <dbReference type="EnsemblPlants" id="KRG94194"/>
    </source>
</evidence>
<dbReference type="EnsemblPlants" id="KRG94194">
    <property type="protein sequence ID" value="KRG94194"/>
    <property type="gene ID" value="GLYMA_19G066900"/>
</dbReference>
<dbReference type="EMBL" id="CM000852">
    <property type="protein sequence ID" value="KRG94194.1"/>
    <property type="molecule type" value="Genomic_DNA"/>
</dbReference>
<reference evidence="1 2" key="1">
    <citation type="journal article" date="2010" name="Nature">
        <title>Genome sequence of the palaeopolyploid soybean.</title>
        <authorList>
            <person name="Schmutz J."/>
            <person name="Cannon S.B."/>
            <person name="Schlueter J."/>
            <person name="Ma J."/>
            <person name="Mitros T."/>
            <person name="Nelson W."/>
            <person name="Hyten D.L."/>
            <person name="Song Q."/>
            <person name="Thelen J.J."/>
            <person name="Cheng J."/>
            <person name="Xu D."/>
            <person name="Hellsten U."/>
            <person name="May G.D."/>
            <person name="Yu Y."/>
            <person name="Sakurai T."/>
            <person name="Umezawa T."/>
            <person name="Bhattacharyya M.K."/>
            <person name="Sandhu D."/>
            <person name="Valliyodan B."/>
            <person name="Lindquist E."/>
            <person name="Peto M."/>
            <person name="Grant D."/>
            <person name="Shu S."/>
            <person name="Goodstein D."/>
            <person name="Barry K."/>
            <person name="Futrell-Griggs M."/>
            <person name="Abernathy B."/>
            <person name="Du J."/>
            <person name="Tian Z."/>
            <person name="Zhu L."/>
            <person name="Gill N."/>
            <person name="Joshi T."/>
            <person name="Libault M."/>
            <person name="Sethuraman A."/>
            <person name="Zhang X.-C."/>
            <person name="Shinozaki K."/>
            <person name="Nguyen H.T."/>
            <person name="Wing R.A."/>
            <person name="Cregan P."/>
            <person name="Specht J."/>
            <person name="Grimwood J."/>
            <person name="Rokhsar D."/>
            <person name="Stacey G."/>
            <person name="Shoemaker R.C."/>
            <person name="Jackson S.A."/>
        </authorList>
    </citation>
    <scope>NUCLEOTIDE SEQUENCE</scope>
    <source>
        <strain evidence="2">cv. Williams 82</strain>
        <tissue evidence="1">Callus</tissue>
    </source>
</reference>
<dbReference type="AlphaFoldDB" id="A0A0R0ESN5"/>
<dbReference type="Gramene" id="KRG94194">
    <property type="protein sequence ID" value="KRG94194"/>
    <property type="gene ID" value="GLYMA_19G066900"/>
</dbReference>
<dbReference type="GeneID" id="102669547"/>
<organism evidence="1">
    <name type="scientific">Glycine max</name>
    <name type="common">Soybean</name>
    <name type="synonym">Glycine hispida</name>
    <dbReference type="NCBI Taxonomy" id="3847"/>
    <lineage>
        <taxon>Eukaryota</taxon>
        <taxon>Viridiplantae</taxon>
        <taxon>Streptophyta</taxon>
        <taxon>Embryophyta</taxon>
        <taxon>Tracheophyta</taxon>
        <taxon>Spermatophyta</taxon>
        <taxon>Magnoliopsida</taxon>
        <taxon>eudicotyledons</taxon>
        <taxon>Gunneridae</taxon>
        <taxon>Pentapetalae</taxon>
        <taxon>rosids</taxon>
        <taxon>fabids</taxon>
        <taxon>Fabales</taxon>
        <taxon>Fabaceae</taxon>
        <taxon>Papilionoideae</taxon>
        <taxon>50 kb inversion clade</taxon>
        <taxon>NPAAA clade</taxon>
        <taxon>indigoferoid/millettioid clade</taxon>
        <taxon>Phaseoleae</taxon>
        <taxon>Glycine</taxon>
        <taxon>Glycine subgen. Soja</taxon>
    </lineage>
</organism>
<dbReference type="OMA" id="MSTHYRI"/>
<dbReference type="Pfam" id="PF14223">
    <property type="entry name" value="Retrotran_gag_2"/>
    <property type="match status" value="1"/>
</dbReference>
<keyword evidence="3" id="KW-1185">Reference proteome</keyword>
<sequence>MYIMSTHYRIWLTINNGDIRITKPEVEWINDDLAIKELNTKARYTLTCALSKNEYNKIYKQKTTKEILDSLSINYESTEDVKLRKVATLIRHYESFMMKDEESMDDMFGRLQVLLNNLEALE</sequence>
<name>A0A0R0ESN5_SOYBN</name>
<gene>
    <name evidence="2" type="primary">LOC102669547</name>
    <name evidence="1" type="ORF">GLYMA_19G066900</name>
</gene>
<evidence type="ECO:0000313" key="1">
    <source>
        <dbReference type="EMBL" id="KRG94194.1"/>
    </source>
</evidence>
<protein>
    <submittedName>
        <fullName evidence="1 2">Uncharacterized protein</fullName>
    </submittedName>
</protein>
<dbReference type="PANTHER" id="PTHR34676">
    <property type="entry name" value="DUF4219 DOMAIN-CONTAINING PROTEIN-RELATED"/>
    <property type="match status" value="1"/>
</dbReference>
<dbReference type="Proteomes" id="UP000008827">
    <property type="component" value="Chromosome 19"/>
</dbReference>
<dbReference type="KEGG" id="gmx:102669547"/>
<proteinExistence type="predicted"/>
<reference evidence="1" key="3">
    <citation type="submission" date="2018-07" db="EMBL/GenBank/DDBJ databases">
        <title>WGS assembly of Glycine max.</title>
        <authorList>
            <person name="Schmutz J."/>
            <person name="Cannon S."/>
            <person name="Schlueter J."/>
            <person name="Ma J."/>
            <person name="Mitros T."/>
            <person name="Nelson W."/>
            <person name="Hyten D."/>
            <person name="Song Q."/>
            <person name="Thelen J."/>
            <person name="Cheng J."/>
            <person name="Xu D."/>
            <person name="Hellsten U."/>
            <person name="May G."/>
            <person name="Yu Y."/>
            <person name="Sakurai T."/>
            <person name="Umezawa T."/>
            <person name="Bhattacharyya M."/>
            <person name="Sandhu D."/>
            <person name="Valliyodan B."/>
            <person name="Lindquist E."/>
            <person name="Peto M."/>
            <person name="Grant D."/>
            <person name="Shu S."/>
            <person name="Goodstein D."/>
            <person name="Barry K."/>
            <person name="Futrell-Griggs M."/>
            <person name="Abernathy B."/>
            <person name="Du J."/>
            <person name="Tian Z."/>
            <person name="Zhu L."/>
            <person name="Gill N."/>
            <person name="Joshi T."/>
            <person name="Libault M."/>
            <person name="Sethuraman A."/>
            <person name="Zhang X."/>
            <person name="Shinozaki K."/>
            <person name="Nguyen H."/>
            <person name="Wing R."/>
            <person name="Cregan P."/>
            <person name="Specht J."/>
            <person name="Grimwood J."/>
            <person name="Rokhsar D."/>
            <person name="Stacey G."/>
            <person name="Shoemaker R."/>
            <person name="Jackson S."/>
        </authorList>
    </citation>
    <scope>NUCLEOTIDE SEQUENCE</scope>
    <source>
        <tissue evidence="1">Callus</tissue>
    </source>
</reference>
<dbReference type="RefSeq" id="XP_006605083.1">
    <property type="nucleotide sequence ID" value="XM_006605020.1"/>
</dbReference>
<reference evidence="2" key="2">
    <citation type="submission" date="2018-02" db="UniProtKB">
        <authorList>
            <consortium name="EnsemblPlants"/>
        </authorList>
    </citation>
    <scope>IDENTIFICATION</scope>
    <source>
        <strain evidence="2">Williams 82</strain>
    </source>
</reference>
<evidence type="ECO:0000313" key="3">
    <source>
        <dbReference type="Proteomes" id="UP000008827"/>
    </source>
</evidence>
<dbReference type="PANTHER" id="PTHR34676:SF27">
    <property type="entry name" value="ASPARTYL-TRNA SYNTHETASE"/>
    <property type="match status" value="1"/>
</dbReference>
<dbReference type="SMR" id="A0A0R0ESN5"/>